<dbReference type="GO" id="GO:0003676">
    <property type="term" value="F:nucleic acid binding"/>
    <property type="evidence" value="ECO:0007669"/>
    <property type="project" value="InterPro"/>
</dbReference>
<feature type="domain" description="Exonuclease" evidence="4">
    <location>
        <begin position="35"/>
        <end position="211"/>
    </location>
</feature>
<dbReference type="RefSeq" id="WP_185694388.1">
    <property type="nucleotide sequence ID" value="NZ_JACHVA010000132.1"/>
</dbReference>
<dbReference type="InterPro" id="IPR036397">
    <property type="entry name" value="RNaseH_sf"/>
</dbReference>
<dbReference type="Pfam" id="PF00929">
    <property type="entry name" value="RNase_T"/>
    <property type="match status" value="1"/>
</dbReference>
<evidence type="ECO:0000313" key="6">
    <source>
        <dbReference type="Proteomes" id="UP000525652"/>
    </source>
</evidence>
<sequence>MFRFFQSPPSDPVVAEYWKGCRKSFSRRAKVEDSHLVVLDAETTGLDRAKDQLLSLATVAVDRGEMVIGSFREWTIYQPETEWNQAIEVHGILPSKTAEGRPESEVIRECLPLFGSHLLVGHHIGFDLCLLNRAMREHCGVKLRNWSLDTAHLAMQELTAFRRTGYSNQRPPSLEEVCMQLGIEVVDRHTAAGDTFLTAQILIVLCADLRSRLRRPLRLSDLPIRRPRR</sequence>
<proteinExistence type="predicted"/>
<reference evidence="5 6" key="1">
    <citation type="submission" date="2020-07" db="EMBL/GenBank/DDBJ databases">
        <authorList>
            <person name="Feng X."/>
        </authorList>
    </citation>
    <scope>NUCLEOTIDE SEQUENCE [LARGE SCALE GENOMIC DNA]</scope>
    <source>
        <strain evidence="5 6">JCM14086</strain>
    </source>
</reference>
<comment type="caution">
    <text evidence="5">The sequence shown here is derived from an EMBL/GenBank/DDBJ whole genome shotgun (WGS) entry which is preliminary data.</text>
</comment>
<dbReference type="PANTHER" id="PTHR30231:SF4">
    <property type="entry name" value="PROTEIN NEN2"/>
    <property type="match status" value="1"/>
</dbReference>
<dbReference type="PANTHER" id="PTHR30231">
    <property type="entry name" value="DNA POLYMERASE III SUBUNIT EPSILON"/>
    <property type="match status" value="1"/>
</dbReference>
<evidence type="ECO:0000313" key="5">
    <source>
        <dbReference type="EMBL" id="MBC2603768.1"/>
    </source>
</evidence>
<keyword evidence="6" id="KW-1185">Reference proteome</keyword>
<dbReference type="Proteomes" id="UP000525652">
    <property type="component" value="Unassembled WGS sequence"/>
</dbReference>
<dbReference type="InterPro" id="IPR013520">
    <property type="entry name" value="Ribonucl_H"/>
</dbReference>
<name>A0A7X1E658_9BACT</name>
<gene>
    <name evidence="5" type="ORF">H5P30_18470</name>
</gene>
<dbReference type="GO" id="GO:0008408">
    <property type="term" value="F:3'-5' exonuclease activity"/>
    <property type="evidence" value="ECO:0007669"/>
    <property type="project" value="TreeGrafter"/>
</dbReference>
<dbReference type="GO" id="GO:0006259">
    <property type="term" value="P:DNA metabolic process"/>
    <property type="evidence" value="ECO:0007669"/>
    <property type="project" value="UniProtKB-ARBA"/>
</dbReference>
<dbReference type="Gene3D" id="3.30.420.10">
    <property type="entry name" value="Ribonuclease H-like superfamily/Ribonuclease H"/>
    <property type="match status" value="1"/>
</dbReference>
<protein>
    <submittedName>
        <fullName evidence="5">3'-5' exonuclease</fullName>
    </submittedName>
</protein>
<dbReference type="AlphaFoldDB" id="A0A7X1E658"/>
<accession>A0A7X1E658</accession>
<dbReference type="InterPro" id="IPR012337">
    <property type="entry name" value="RNaseH-like_sf"/>
</dbReference>
<evidence type="ECO:0000256" key="1">
    <source>
        <dbReference type="ARBA" id="ARBA00022722"/>
    </source>
</evidence>
<keyword evidence="3 5" id="KW-0269">Exonuclease</keyword>
<dbReference type="CDD" id="cd06127">
    <property type="entry name" value="DEDDh"/>
    <property type="match status" value="1"/>
</dbReference>
<dbReference type="GO" id="GO:0005829">
    <property type="term" value="C:cytosol"/>
    <property type="evidence" value="ECO:0007669"/>
    <property type="project" value="TreeGrafter"/>
</dbReference>
<evidence type="ECO:0000256" key="2">
    <source>
        <dbReference type="ARBA" id="ARBA00022801"/>
    </source>
</evidence>
<evidence type="ECO:0000256" key="3">
    <source>
        <dbReference type="ARBA" id="ARBA00022839"/>
    </source>
</evidence>
<organism evidence="5 6">
    <name type="scientific">Puniceicoccus vermicola</name>
    <dbReference type="NCBI Taxonomy" id="388746"/>
    <lineage>
        <taxon>Bacteria</taxon>
        <taxon>Pseudomonadati</taxon>
        <taxon>Verrucomicrobiota</taxon>
        <taxon>Opitutia</taxon>
        <taxon>Puniceicoccales</taxon>
        <taxon>Puniceicoccaceae</taxon>
        <taxon>Puniceicoccus</taxon>
    </lineage>
</organism>
<keyword evidence="2" id="KW-0378">Hydrolase</keyword>
<evidence type="ECO:0000259" key="4">
    <source>
        <dbReference type="SMART" id="SM00479"/>
    </source>
</evidence>
<keyword evidence="1" id="KW-0540">Nuclease</keyword>
<dbReference type="SUPFAM" id="SSF53098">
    <property type="entry name" value="Ribonuclease H-like"/>
    <property type="match status" value="1"/>
</dbReference>
<dbReference type="EMBL" id="JACHVA010000132">
    <property type="protein sequence ID" value="MBC2603768.1"/>
    <property type="molecule type" value="Genomic_DNA"/>
</dbReference>
<dbReference type="SMART" id="SM00479">
    <property type="entry name" value="EXOIII"/>
    <property type="match status" value="1"/>
</dbReference>